<evidence type="ECO:0000313" key="1">
    <source>
        <dbReference type="EMBL" id="ELZ09941.1"/>
    </source>
</evidence>
<dbReference type="AlphaFoldDB" id="M0BGC0"/>
<comment type="caution">
    <text evidence="1">The sequence shown here is derived from an EMBL/GenBank/DDBJ whole genome shotgun (WGS) entry which is preliminary data.</text>
</comment>
<dbReference type="EMBL" id="AOIQ01000016">
    <property type="protein sequence ID" value="ELZ09941.1"/>
    <property type="molecule type" value="Genomic_DNA"/>
</dbReference>
<evidence type="ECO:0008006" key="3">
    <source>
        <dbReference type="Google" id="ProtNLM"/>
    </source>
</evidence>
<name>M0BGC0_9EURY</name>
<gene>
    <name evidence="1" type="ORF">C479_10220</name>
</gene>
<dbReference type="InterPro" id="IPR045397">
    <property type="entry name" value="TumE-like"/>
</dbReference>
<proteinExistence type="predicted"/>
<dbReference type="Proteomes" id="UP000011560">
    <property type="component" value="Unassembled WGS sequence"/>
</dbReference>
<protein>
    <recommendedName>
        <fullName evidence="3">Sugar metabolism cluster protein</fullName>
    </recommendedName>
</protein>
<dbReference type="RefSeq" id="WP_007701822.1">
    <property type="nucleotide sequence ID" value="NZ_AOIQ01000016.1"/>
</dbReference>
<accession>M0BGC0</accession>
<dbReference type="STRING" id="1227490.C479_10220"/>
<sequence>MGSSVIYEESETFDDGSRYEMIATAVPKSEDYPEGVKYRFQYMTEDGRTLLRFDNFPHHPAVGRHHYHTPDGVFDDIEYTSLTDHAKQFYAEMDVRRQR</sequence>
<reference evidence="1 2" key="1">
    <citation type="journal article" date="2014" name="PLoS Genet.">
        <title>Phylogenetically driven sequencing of extremely halophilic archaea reveals strategies for static and dynamic osmo-response.</title>
        <authorList>
            <person name="Becker E.A."/>
            <person name="Seitzer P.M."/>
            <person name="Tritt A."/>
            <person name="Larsen D."/>
            <person name="Krusor M."/>
            <person name="Yao A.I."/>
            <person name="Wu D."/>
            <person name="Madern D."/>
            <person name="Eisen J.A."/>
            <person name="Darling A.E."/>
            <person name="Facciotti M.T."/>
        </authorList>
    </citation>
    <scope>NUCLEOTIDE SEQUENCE [LARGE SCALE GENOMIC DNA]</scope>
    <source>
        <strain evidence="1 2">JCM 14624</strain>
    </source>
</reference>
<dbReference type="Pfam" id="PF20126">
    <property type="entry name" value="TumE"/>
    <property type="match status" value="1"/>
</dbReference>
<keyword evidence="2" id="KW-1185">Reference proteome</keyword>
<evidence type="ECO:0000313" key="2">
    <source>
        <dbReference type="Proteomes" id="UP000011560"/>
    </source>
</evidence>
<organism evidence="1 2">
    <name type="scientific">Halovivax asiaticus JCM 14624</name>
    <dbReference type="NCBI Taxonomy" id="1227490"/>
    <lineage>
        <taxon>Archaea</taxon>
        <taxon>Methanobacteriati</taxon>
        <taxon>Methanobacteriota</taxon>
        <taxon>Stenosarchaea group</taxon>
        <taxon>Halobacteria</taxon>
        <taxon>Halobacteriales</taxon>
        <taxon>Natrialbaceae</taxon>
        <taxon>Halovivax</taxon>
    </lineage>
</organism>